<name>A0A0F5JAR9_9BACT</name>
<dbReference type="Pfam" id="PF04542">
    <property type="entry name" value="Sigma70_r2"/>
    <property type="match status" value="1"/>
</dbReference>
<evidence type="ECO:0000256" key="2">
    <source>
        <dbReference type="ARBA" id="ARBA00023015"/>
    </source>
</evidence>
<keyword evidence="2" id="KW-0805">Transcription regulation</keyword>
<reference evidence="7 8" key="1">
    <citation type="submission" date="2013-04" db="EMBL/GenBank/DDBJ databases">
        <title>The Genome Sequence of Parabacteroides gordonii DSM 23371.</title>
        <authorList>
            <consortium name="The Broad Institute Genomics Platform"/>
            <person name="Earl A."/>
            <person name="Ward D."/>
            <person name="Feldgarden M."/>
            <person name="Gevers D."/>
            <person name="Martens E."/>
            <person name="Sakamoto M."/>
            <person name="Benno Y."/>
            <person name="Suzuki N."/>
            <person name="Matsunaga N."/>
            <person name="Koshihara K."/>
            <person name="Seki M."/>
            <person name="Komiya H."/>
            <person name="Walker B."/>
            <person name="Young S."/>
            <person name="Zeng Q."/>
            <person name="Gargeya S."/>
            <person name="Fitzgerald M."/>
            <person name="Haas B."/>
            <person name="Abouelleil A."/>
            <person name="Allen A.W."/>
            <person name="Alvarado L."/>
            <person name="Arachchi H.M."/>
            <person name="Berlin A.M."/>
            <person name="Chapman S.B."/>
            <person name="Gainer-Dewar J."/>
            <person name="Goldberg J."/>
            <person name="Griggs A."/>
            <person name="Gujja S."/>
            <person name="Hansen M."/>
            <person name="Howarth C."/>
            <person name="Imamovic A."/>
            <person name="Ireland A."/>
            <person name="Larimer J."/>
            <person name="McCowan C."/>
            <person name="Murphy C."/>
            <person name="Pearson M."/>
            <person name="Poon T.W."/>
            <person name="Priest M."/>
            <person name="Roberts A."/>
            <person name="Saif S."/>
            <person name="Shea T."/>
            <person name="Sisk P."/>
            <person name="Sykes S."/>
            <person name="Wortman J."/>
            <person name="Nusbaum C."/>
            <person name="Birren B."/>
        </authorList>
    </citation>
    <scope>NUCLEOTIDE SEQUENCE [LARGE SCALE GENOMIC DNA]</scope>
    <source>
        <strain evidence="7 8">MS-1</strain>
    </source>
</reference>
<dbReference type="GO" id="GO:0003677">
    <property type="term" value="F:DNA binding"/>
    <property type="evidence" value="ECO:0007669"/>
    <property type="project" value="InterPro"/>
</dbReference>
<protein>
    <submittedName>
        <fullName evidence="7">RNA polymerase sigma-70 factor</fullName>
    </submittedName>
</protein>
<keyword evidence="3" id="KW-0731">Sigma factor</keyword>
<evidence type="ECO:0000256" key="4">
    <source>
        <dbReference type="ARBA" id="ARBA00023163"/>
    </source>
</evidence>
<keyword evidence="8" id="KW-1185">Reference proteome</keyword>
<dbReference type="InterPro" id="IPR013325">
    <property type="entry name" value="RNA_pol_sigma_r2"/>
</dbReference>
<dbReference type="PANTHER" id="PTHR43133:SF46">
    <property type="entry name" value="RNA POLYMERASE SIGMA-70 FACTOR ECF SUBFAMILY"/>
    <property type="match status" value="1"/>
</dbReference>
<dbReference type="GO" id="GO:0016987">
    <property type="term" value="F:sigma factor activity"/>
    <property type="evidence" value="ECO:0007669"/>
    <property type="project" value="UniProtKB-KW"/>
</dbReference>
<dbReference type="AlphaFoldDB" id="A0A0F5JAR9"/>
<dbReference type="STRING" id="1203610.HMPREF1536_02444"/>
<dbReference type="Gene3D" id="1.10.10.10">
    <property type="entry name" value="Winged helix-like DNA-binding domain superfamily/Winged helix DNA-binding domain"/>
    <property type="match status" value="1"/>
</dbReference>
<dbReference type="Proteomes" id="UP000033035">
    <property type="component" value="Unassembled WGS sequence"/>
</dbReference>
<comment type="similarity">
    <text evidence="1">Belongs to the sigma-70 factor family. ECF subfamily.</text>
</comment>
<keyword evidence="4" id="KW-0804">Transcription</keyword>
<dbReference type="HOGENOM" id="CLU_047691_4_1_10"/>
<evidence type="ECO:0000259" key="5">
    <source>
        <dbReference type="Pfam" id="PF04542"/>
    </source>
</evidence>
<dbReference type="InterPro" id="IPR014284">
    <property type="entry name" value="RNA_pol_sigma-70_dom"/>
</dbReference>
<gene>
    <name evidence="7" type="ORF">HMPREF1536_02444</name>
</gene>
<dbReference type="InterPro" id="IPR014327">
    <property type="entry name" value="RNA_pol_sigma70_bacteroid"/>
</dbReference>
<evidence type="ECO:0000256" key="1">
    <source>
        <dbReference type="ARBA" id="ARBA00010641"/>
    </source>
</evidence>
<feature type="domain" description="RNA polymerase sigma-70 region 2" evidence="5">
    <location>
        <begin position="24"/>
        <end position="86"/>
    </location>
</feature>
<dbReference type="InterPro" id="IPR013249">
    <property type="entry name" value="RNA_pol_sigma70_r4_t2"/>
</dbReference>
<dbReference type="Gene3D" id="1.10.1740.10">
    <property type="match status" value="1"/>
</dbReference>
<dbReference type="PANTHER" id="PTHR43133">
    <property type="entry name" value="RNA POLYMERASE ECF-TYPE SIGMA FACTO"/>
    <property type="match status" value="1"/>
</dbReference>
<dbReference type="NCBIfam" id="TIGR02985">
    <property type="entry name" value="Sig70_bacteroi1"/>
    <property type="match status" value="1"/>
</dbReference>
<organism evidence="7 8">
    <name type="scientific">Parabacteroides gordonii MS-1 = DSM 23371</name>
    <dbReference type="NCBI Taxonomy" id="1203610"/>
    <lineage>
        <taxon>Bacteria</taxon>
        <taxon>Pseudomonadati</taxon>
        <taxon>Bacteroidota</taxon>
        <taxon>Bacteroidia</taxon>
        <taxon>Bacteroidales</taxon>
        <taxon>Tannerellaceae</taxon>
        <taxon>Parabacteroides</taxon>
    </lineage>
</organism>
<evidence type="ECO:0000259" key="6">
    <source>
        <dbReference type="Pfam" id="PF08281"/>
    </source>
</evidence>
<evidence type="ECO:0000256" key="3">
    <source>
        <dbReference type="ARBA" id="ARBA00023082"/>
    </source>
</evidence>
<dbReference type="SUPFAM" id="SSF88946">
    <property type="entry name" value="Sigma2 domain of RNA polymerase sigma factors"/>
    <property type="match status" value="1"/>
</dbReference>
<dbReference type="GO" id="GO:0006352">
    <property type="term" value="P:DNA-templated transcription initiation"/>
    <property type="evidence" value="ECO:0007669"/>
    <property type="project" value="InterPro"/>
</dbReference>
<dbReference type="NCBIfam" id="TIGR02937">
    <property type="entry name" value="sigma70-ECF"/>
    <property type="match status" value="1"/>
</dbReference>
<dbReference type="RefSeq" id="WP_044193406.1">
    <property type="nucleotide sequence ID" value="NZ_KE386764.1"/>
</dbReference>
<dbReference type="InterPro" id="IPR036388">
    <property type="entry name" value="WH-like_DNA-bd_sf"/>
</dbReference>
<sequence>MGGDRESEYMEKLGQGDHKSFDALFMLYHPRVKNFLLGFIKDEEEACDMAQDIFFKVWINRESISKVNSLKAYLYRMARNMIYDYYEHSLVKESYEQKQQSSSNEYTDLIEEDLYAKELSLLIDIAIEQMPEQRRRIFKMSRKEGLSNEEISQRLEINKRTVENHITQALADLRGVLRGAVLLLF</sequence>
<proteinExistence type="inferred from homology"/>
<feature type="domain" description="RNA polymerase sigma factor 70 region 4 type 2" evidence="6">
    <location>
        <begin position="125"/>
        <end position="173"/>
    </location>
</feature>
<dbReference type="Pfam" id="PF08281">
    <property type="entry name" value="Sigma70_r4_2"/>
    <property type="match status" value="1"/>
</dbReference>
<evidence type="ECO:0000313" key="7">
    <source>
        <dbReference type="EMBL" id="KKB54991.1"/>
    </source>
</evidence>
<dbReference type="EMBL" id="AQHW01000015">
    <property type="protein sequence ID" value="KKB54991.1"/>
    <property type="molecule type" value="Genomic_DNA"/>
</dbReference>
<dbReference type="InterPro" id="IPR013324">
    <property type="entry name" value="RNA_pol_sigma_r3/r4-like"/>
</dbReference>
<evidence type="ECO:0000313" key="8">
    <source>
        <dbReference type="Proteomes" id="UP000033035"/>
    </source>
</evidence>
<comment type="caution">
    <text evidence="7">The sequence shown here is derived from an EMBL/GenBank/DDBJ whole genome shotgun (WGS) entry which is preliminary data.</text>
</comment>
<dbReference type="SUPFAM" id="SSF88659">
    <property type="entry name" value="Sigma3 and sigma4 domains of RNA polymerase sigma factors"/>
    <property type="match status" value="1"/>
</dbReference>
<dbReference type="InterPro" id="IPR039425">
    <property type="entry name" value="RNA_pol_sigma-70-like"/>
</dbReference>
<accession>A0A0F5JAR9</accession>
<dbReference type="InterPro" id="IPR007627">
    <property type="entry name" value="RNA_pol_sigma70_r2"/>
</dbReference>
<dbReference type="PATRIC" id="fig|1203610.3.peg.2509"/>